<dbReference type="PANTHER" id="PTHR33164">
    <property type="entry name" value="TRANSCRIPTIONAL REGULATOR, MARR FAMILY"/>
    <property type="match status" value="1"/>
</dbReference>
<evidence type="ECO:0000313" key="3">
    <source>
        <dbReference type="Proteomes" id="UP000294853"/>
    </source>
</evidence>
<proteinExistence type="predicted"/>
<dbReference type="GO" id="GO:0003700">
    <property type="term" value="F:DNA-binding transcription factor activity"/>
    <property type="evidence" value="ECO:0007669"/>
    <property type="project" value="InterPro"/>
</dbReference>
<evidence type="ECO:0000313" key="2">
    <source>
        <dbReference type="EMBL" id="QBX56309.1"/>
    </source>
</evidence>
<sequence>MVKQVAAPHHVGSLVVLLRCCEDKVRQRLQPLLDEADLSPEHWRIMALLREQPGLGAGAIATGAVLPSASVTRHVDKLVERDMVVRSIDPADKRRVVLALSPRGLDLAEQLLAEERAVEDVIATSLGPKRFEALARDLDMLPRVLDG</sequence>
<dbReference type="RefSeq" id="WP_135268299.1">
    <property type="nucleotide sequence ID" value="NZ_CP038436.1"/>
</dbReference>
<feature type="domain" description="HTH marR-type" evidence="1">
    <location>
        <begin position="1"/>
        <end position="146"/>
    </location>
</feature>
<dbReference type="SMART" id="SM00347">
    <property type="entry name" value="HTH_MARR"/>
    <property type="match status" value="1"/>
</dbReference>
<dbReference type="Gene3D" id="1.10.10.10">
    <property type="entry name" value="Winged helix-like DNA-binding domain superfamily/Winged helix DNA-binding domain"/>
    <property type="match status" value="1"/>
</dbReference>
<dbReference type="Pfam" id="PF01047">
    <property type="entry name" value="MarR"/>
    <property type="match status" value="1"/>
</dbReference>
<gene>
    <name evidence="2" type="ORF">EXE58_13085</name>
</gene>
<accession>A0A4P7IG74</accession>
<dbReference type="InterPro" id="IPR036388">
    <property type="entry name" value="WH-like_DNA-bd_sf"/>
</dbReference>
<evidence type="ECO:0000259" key="1">
    <source>
        <dbReference type="PROSITE" id="PS50995"/>
    </source>
</evidence>
<dbReference type="PANTHER" id="PTHR33164:SF57">
    <property type="entry name" value="MARR-FAMILY TRANSCRIPTIONAL REGULATOR"/>
    <property type="match status" value="1"/>
</dbReference>
<dbReference type="GO" id="GO:0006950">
    <property type="term" value="P:response to stress"/>
    <property type="evidence" value="ECO:0007669"/>
    <property type="project" value="TreeGrafter"/>
</dbReference>
<dbReference type="AlphaFoldDB" id="A0A4P7IG74"/>
<reference evidence="2 3" key="1">
    <citation type="submission" date="2019-03" db="EMBL/GenBank/DDBJ databases">
        <title>Three New Species of Nocardioides, Nocardioides euryhalodurans sp. nov., Nocardioides seonyuensis sp. nov. and Nocardioides eburneoflavus sp. nov. Iolated from Soil.</title>
        <authorList>
            <person name="Roh S.G."/>
            <person name="Lee C."/>
            <person name="Kim M.-K."/>
            <person name="Kim S.B."/>
        </authorList>
    </citation>
    <scope>NUCLEOTIDE SEQUENCE [LARGE SCALE GENOMIC DNA]</scope>
    <source>
        <strain evidence="2 3">MMS17-SY207-3</strain>
    </source>
</reference>
<protein>
    <submittedName>
        <fullName evidence="2">MarR family transcriptional regulator</fullName>
    </submittedName>
</protein>
<dbReference type="InterPro" id="IPR000835">
    <property type="entry name" value="HTH_MarR-typ"/>
</dbReference>
<dbReference type="EMBL" id="CP038436">
    <property type="protein sequence ID" value="QBX56309.1"/>
    <property type="molecule type" value="Genomic_DNA"/>
</dbReference>
<dbReference type="SUPFAM" id="SSF46785">
    <property type="entry name" value="Winged helix' DNA-binding domain"/>
    <property type="match status" value="1"/>
</dbReference>
<dbReference type="InterPro" id="IPR039422">
    <property type="entry name" value="MarR/SlyA-like"/>
</dbReference>
<dbReference type="Proteomes" id="UP000294853">
    <property type="component" value="Chromosome"/>
</dbReference>
<name>A0A4P7IG74_9ACTN</name>
<dbReference type="PROSITE" id="PS50995">
    <property type="entry name" value="HTH_MARR_2"/>
    <property type="match status" value="1"/>
</dbReference>
<dbReference type="KEGG" id="nsn:EXE58_13085"/>
<organism evidence="2 3">
    <name type="scientific">Nocardioides seonyuensis</name>
    <dbReference type="NCBI Taxonomy" id="2518371"/>
    <lineage>
        <taxon>Bacteria</taxon>
        <taxon>Bacillati</taxon>
        <taxon>Actinomycetota</taxon>
        <taxon>Actinomycetes</taxon>
        <taxon>Propionibacteriales</taxon>
        <taxon>Nocardioidaceae</taxon>
        <taxon>Nocardioides</taxon>
    </lineage>
</organism>
<dbReference type="InterPro" id="IPR036390">
    <property type="entry name" value="WH_DNA-bd_sf"/>
</dbReference>
<dbReference type="OrthoDB" id="4629660at2"/>
<keyword evidence="3" id="KW-1185">Reference proteome</keyword>